<feature type="domain" description="Carbohydrate kinase PfkB" evidence="3">
    <location>
        <begin position="2"/>
        <end position="283"/>
    </location>
</feature>
<name>A0A3B0ZNG5_9ZZZZ</name>
<dbReference type="PANTHER" id="PTHR42774:SF3">
    <property type="entry name" value="KETOHEXOKINASE"/>
    <property type="match status" value="1"/>
</dbReference>
<accession>A0A3B0ZNG5</accession>
<dbReference type="InterPro" id="IPR011611">
    <property type="entry name" value="PfkB_dom"/>
</dbReference>
<dbReference type="Pfam" id="PF00294">
    <property type="entry name" value="PfkB"/>
    <property type="match status" value="1"/>
</dbReference>
<reference evidence="4" key="1">
    <citation type="submission" date="2018-06" db="EMBL/GenBank/DDBJ databases">
        <authorList>
            <person name="Zhirakovskaya E."/>
        </authorList>
    </citation>
    <scope>NUCLEOTIDE SEQUENCE</scope>
</reference>
<dbReference type="PANTHER" id="PTHR42774">
    <property type="entry name" value="PHOSPHOTRANSFERASE SYSTEM TRANSPORT PROTEIN"/>
    <property type="match status" value="1"/>
</dbReference>
<gene>
    <name evidence="4" type="ORF">MNBD_GAMMA18-1012</name>
</gene>
<dbReference type="SUPFAM" id="SSF53613">
    <property type="entry name" value="Ribokinase-like"/>
    <property type="match status" value="1"/>
</dbReference>
<evidence type="ECO:0000313" key="4">
    <source>
        <dbReference type="EMBL" id="VAW88952.1"/>
    </source>
</evidence>
<dbReference type="GO" id="GO:0016301">
    <property type="term" value="F:kinase activity"/>
    <property type="evidence" value="ECO:0007669"/>
    <property type="project" value="UniProtKB-KW"/>
</dbReference>
<keyword evidence="2" id="KW-0418">Kinase</keyword>
<protein>
    <recommendedName>
        <fullName evidence="3">Carbohydrate kinase PfkB domain-containing protein</fullName>
    </recommendedName>
</protein>
<sequence>MAHILGVGIATLDIINYLDGYPQEDSEVRAERQQICRGGNVCNSLVVLGQLGEHCDWCGVLANDSGGQIIRQDLQQNGVHFSHCQIERNGTTPTSYITLNLLNGSRTIVHYRDLPELSADTFIQCDLTRYQWVHFEGRAVDQTRLMLQHLKQQQPRLPCSIEIEKPREEIETLFPYADLLLFSRHFAEANGYTSAASLLSAMQSLAPQTQLVCTWGSDGAYAVEPQGDIFHVGAFAQTEIVDSLGAGDTFNAAMIHNRLLGQPLPLALQNSNRLAGLKCSQQGYPGLAVRYQKLDG</sequence>
<evidence type="ECO:0000256" key="1">
    <source>
        <dbReference type="ARBA" id="ARBA00022679"/>
    </source>
</evidence>
<evidence type="ECO:0000256" key="2">
    <source>
        <dbReference type="ARBA" id="ARBA00022777"/>
    </source>
</evidence>
<dbReference type="InterPro" id="IPR052562">
    <property type="entry name" value="Ketohexokinase-related"/>
</dbReference>
<dbReference type="Gene3D" id="3.40.1190.20">
    <property type="match status" value="1"/>
</dbReference>
<proteinExistence type="predicted"/>
<dbReference type="EMBL" id="UOFP01000244">
    <property type="protein sequence ID" value="VAW88952.1"/>
    <property type="molecule type" value="Genomic_DNA"/>
</dbReference>
<dbReference type="InterPro" id="IPR029056">
    <property type="entry name" value="Ribokinase-like"/>
</dbReference>
<organism evidence="4">
    <name type="scientific">hydrothermal vent metagenome</name>
    <dbReference type="NCBI Taxonomy" id="652676"/>
    <lineage>
        <taxon>unclassified sequences</taxon>
        <taxon>metagenomes</taxon>
        <taxon>ecological metagenomes</taxon>
    </lineage>
</organism>
<dbReference type="AlphaFoldDB" id="A0A3B0ZNG5"/>
<dbReference type="InterPro" id="IPR002173">
    <property type="entry name" value="Carboh/pur_kinase_PfkB_CS"/>
</dbReference>
<keyword evidence="1" id="KW-0808">Transferase</keyword>
<dbReference type="PROSITE" id="PS00584">
    <property type="entry name" value="PFKB_KINASES_2"/>
    <property type="match status" value="1"/>
</dbReference>
<evidence type="ECO:0000259" key="3">
    <source>
        <dbReference type="Pfam" id="PF00294"/>
    </source>
</evidence>